<reference evidence="17" key="1">
    <citation type="submission" date="2025-08" db="UniProtKB">
        <authorList>
            <consortium name="RefSeq"/>
        </authorList>
    </citation>
    <scope>IDENTIFICATION</scope>
</reference>
<dbReference type="Gene3D" id="1.10.10.10">
    <property type="entry name" value="Winged helix-like DNA-binding domain superfamily/Winged helix DNA-binding domain"/>
    <property type="match status" value="1"/>
</dbReference>
<dbReference type="InParanoid" id="A0A6P7Z5Z7"/>
<dbReference type="FunCoup" id="A0A6P7Z5Z7">
    <property type="interactions" value="1947"/>
</dbReference>
<dbReference type="SUPFAM" id="SSF56399">
    <property type="entry name" value="ADP-ribosylation"/>
    <property type="match status" value="1"/>
</dbReference>
<feature type="compositionally biased region" description="Basic and acidic residues" evidence="12">
    <location>
        <begin position="227"/>
        <end position="240"/>
    </location>
</feature>
<dbReference type="KEGG" id="muo:115478063"/>
<dbReference type="AlphaFoldDB" id="A0A6P7Z5Z7"/>
<dbReference type="InterPro" id="IPR000571">
    <property type="entry name" value="Znf_CCCH"/>
</dbReference>
<feature type="domain" description="PARP catalytic" evidence="15">
    <location>
        <begin position="890"/>
        <end position="1090"/>
    </location>
</feature>
<dbReference type="GO" id="GO:0032481">
    <property type="term" value="P:positive regulation of type I interferon production"/>
    <property type="evidence" value="ECO:0007669"/>
    <property type="project" value="TreeGrafter"/>
</dbReference>
<accession>A0A6P7Z5Z7</accession>
<feature type="compositionally biased region" description="Basic and acidic residues" evidence="12">
    <location>
        <begin position="265"/>
        <end position="285"/>
    </location>
</feature>
<keyword evidence="8 11" id="KW-0862">Zinc</keyword>
<dbReference type="PANTHER" id="PTHR45740:SF8">
    <property type="entry name" value="ZINC FINGER CCCH-TYPE ANTIVIRAL PROTEIN 1"/>
    <property type="match status" value="1"/>
</dbReference>
<name>A0A6P7Z5Z7_9AMPH</name>
<dbReference type="Gene3D" id="3.90.228.10">
    <property type="match status" value="1"/>
</dbReference>
<dbReference type="GO" id="GO:0005737">
    <property type="term" value="C:cytoplasm"/>
    <property type="evidence" value="ECO:0007669"/>
    <property type="project" value="UniProtKB-SubCell"/>
</dbReference>
<dbReference type="Proteomes" id="UP000515156">
    <property type="component" value="Chromosome 9"/>
</dbReference>
<proteinExistence type="inferred from homology"/>
<evidence type="ECO:0000256" key="9">
    <source>
        <dbReference type="ARBA" id="ARBA00023242"/>
    </source>
</evidence>
<evidence type="ECO:0000256" key="1">
    <source>
        <dbReference type="ARBA" id="ARBA00004123"/>
    </source>
</evidence>
<dbReference type="PANTHER" id="PTHR45740">
    <property type="entry name" value="POLY [ADP-RIBOSE] POLYMERASE"/>
    <property type="match status" value="1"/>
</dbReference>
<dbReference type="GO" id="GO:1990404">
    <property type="term" value="F:NAD+-protein mono-ADP-ribosyltransferase activity"/>
    <property type="evidence" value="ECO:0007669"/>
    <property type="project" value="TreeGrafter"/>
</dbReference>
<comment type="subcellular location">
    <subcellularLocation>
        <location evidence="2">Cytoplasm</location>
    </subcellularLocation>
    <subcellularLocation>
        <location evidence="1">Nucleus</location>
    </subcellularLocation>
</comment>
<dbReference type="SUPFAM" id="SSF117839">
    <property type="entry name" value="WWE domain"/>
    <property type="match status" value="1"/>
</dbReference>
<dbReference type="CDD" id="cd01439">
    <property type="entry name" value="TCCD_inducible_PARP_like"/>
    <property type="match status" value="1"/>
</dbReference>
<keyword evidence="6" id="KW-0677">Repeat</keyword>
<protein>
    <submittedName>
        <fullName evidence="17">Zinc finger CCCH-type antiviral protein 1-like isoform X1</fullName>
    </submittedName>
</protein>
<dbReference type="Pfam" id="PF18606">
    <property type="entry name" value="HTH_53"/>
    <property type="match status" value="1"/>
</dbReference>
<dbReference type="InterPro" id="IPR041360">
    <property type="entry name" value="ZAP_HTH"/>
</dbReference>
<comment type="similarity">
    <text evidence="10">Belongs to the ARTD/PARP family.</text>
</comment>
<evidence type="ECO:0000256" key="8">
    <source>
        <dbReference type="ARBA" id="ARBA00022833"/>
    </source>
</evidence>
<keyword evidence="5 11" id="KW-0479">Metal-binding</keyword>
<dbReference type="Gene3D" id="3.30.720.50">
    <property type="match status" value="1"/>
</dbReference>
<evidence type="ECO:0000256" key="7">
    <source>
        <dbReference type="ARBA" id="ARBA00022771"/>
    </source>
</evidence>
<evidence type="ECO:0000259" key="14">
    <source>
        <dbReference type="PROSITE" id="PS50918"/>
    </source>
</evidence>
<dbReference type="Pfam" id="PF23466">
    <property type="entry name" value="WWE_4"/>
    <property type="match status" value="1"/>
</dbReference>
<dbReference type="GO" id="GO:0009615">
    <property type="term" value="P:response to virus"/>
    <property type="evidence" value="ECO:0007669"/>
    <property type="project" value="TreeGrafter"/>
</dbReference>
<dbReference type="InterPro" id="IPR012317">
    <property type="entry name" value="Poly(ADP-ribose)pol_cat_dom"/>
</dbReference>
<evidence type="ECO:0000256" key="4">
    <source>
        <dbReference type="ARBA" id="ARBA00022553"/>
    </source>
</evidence>
<feature type="compositionally biased region" description="Basic and acidic residues" evidence="12">
    <location>
        <begin position="292"/>
        <end position="305"/>
    </location>
</feature>
<evidence type="ECO:0000259" key="15">
    <source>
        <dbReference type="PROSITE" id="PS51059"/>
    </source>
</evidence>
<dbReference type="Pfam" id="PF00644">
    <property type="entry name" value="PARP"/>
    <property type="match status" value="1"/>
</dbReference>
<evidence type="ECO:0000256" key="2">
    <source>
        <dbReference type="ARBA" id="ARBA00004496"/>
    </source>
</evidence>
<keyword evidence="3" id="KW-0963">Cytoplasm</keyword>
<sequence length="1090" mass="123527">MSDPVVAAYLTKLLCANGGCLPLLDIPKHLALSPVQISALLAEEQSRFLLLEPGEDRVDEALVLPLSPVRVCIGYLRQQDECQGCDRLHLCRFFVLGKCRIHCRLSHDIHSECNKTVLKANEISGLNEEELRVLLLQNDSSFLPEVCFKYKGSEQAEACEEGDNCRKLHVCRFFTRGECRFFKCKRSHNLLDPIAIKLLRIRGLRMEVVQNIQLLCNYRHRETCREWTERDPLKRKEQPKQKSSKQYQTRDKKQKKNQKSTLNNVEKKGSVQNKEQENDIQKKNQESTLNNVEKKGSVQNKEQEKDIQKAFTASRLYEGKVDTVEPGPLHTTILPTSKPNVPRLVSPVQGPLYATMHEPSKPNVSAPVSPVQGPLPNSRRPEIKNSVPTLLNFDERTPDTRKPDVHISVDKHTVLSPRTHGTIKADTPAAFTASRLYEGKVDTVEPGPLHTTILPTSKPNVPRLVSPVQGPLYATMHEPSKPNVSAPVSPVQGPLPNSRRPEIKNSVPTLLNFDERTPDTRKPDVHISVDKHTVLSPRTHGTIKADTPAAFTASRLYEGKVDTVEPGPLHTTILPTSKPNVPRLVSPVQGPLYATMHEPSKPNVSAPVSPVQGPLPNSRRPEIKNSVPTLLNFDERTPDTRKPDVHNSVDKHTVLSPRTHGTIKADTPAVPPRTSLPKPTGPEETESSKEICLFNVWKFCKNTNKCPQMHFYLPYRWEILRDRVWEELPMMEEIEKAYCDPNNISSGTHNVDFEKMTCAFIPVRRLSTASSVTKPTKFQLTTEWLWYWKNEYGQWIEYGKQSGNHKTASSLSSFGLENVYLADKEAIVSFQAGSQSYEINFADMVQKNVVYMTKREIRRRPKFLSYADVLKIKMSSKPDDPQPTSPSKSFPPNWDRAALPVVGYKMLEISSASLEYKGIQRLFENTMSGYCIQNMKRIQNPSLWEVFQWQKEQMKKLNGGKEVCEKMLFHGTNESNADTICYHNFDWRICGVHGTLYGKGSYFARDASYSHNYCTSKTSKKSMFVARVLVGDFTSGNPNFLRPPTKFSNSFYDSCVDKVSDPSIFVVFEKHQIYPEYVLEYVEGKKCCIS</sequence>
<evidence type="ECO:0000256" key="10">
    <source>
        <dbReference type="ARBA" id="ARBA00024347"/>
    </source>
</evidence>
<dbReference type="GO" id="GO:0003723">
    <property type="term" value="F:RNA binding"/>
    <property type="evidence" value="ECO:0007669"/>
    <property type="project" value="TreeGrafter"/>
</dbReference>
<feature type="region of interest" description="Disordered" evidence="12">
    <location>
        <begin position="479"/>
        <end position="503"/>
    </location>
</feature>
<organism evidence="16 17">
    <name type="scientific">Microcaecilia unicolor</name>
    <dbReference type="NCBI Taxonomy" id="1415580"/>
    <lineage>
        <taxon>Eukaryota</taxon>
        <taxon>Metazoa</taxon>
        <taxon>Chordata</taxon>
        <taxon>Craniata</taxon>
        <taxon>Vertebrata</taxon>
        <taxon>Euteleostomi</taxon>
        <taxon>Amphibia</taxon>
        <taxon>Gymnophiona</taxon>
        <taxon>Siphonopidae</taxon>
        <taxon>Microcaecilia</taxon>
    </lineage>
</organism>
<dbReference type="RefSeq" id="XP_030071154.1">
    <property type="nucleotide sequence ID" value="XM_030215294.1"/>
</dbReference>
<feature type="region of interest" description="Disordered" evidence="12">
    <location>
        <begin position="358"/>
        <end position="383"/>
    </location>
</feature>
<dbReference type="GO" id="GO:0003950">
    <property type="term" value="F:NAD+ poly-ADP-ribosyltransferase activity"/>
    <property type="evidence" value="ECO:0007669"/>
    <property type="project" value="InterPro"/>
</dbReference>
<evidence type="ECO:0000256" key="3">
    <source>
        <dbReference type="ARBA" id="ARBA00022490"/>
    </source>
</evidence>
<dbReference type="PROSITE" id="PS51059">
    <property type="entry name" value="PARP_CATALYTIC"/>
    <property type="match status" value="1"/>
</dbReference>
<dbReference type="InterPro" id="IPR057602">
    <property type="entry name" value="Zfn-CCCH_PARP12"/>
</dbReference>
<feature type="region of interest" description="Disordered" evidence="12">
    <location>
        <begin position="593"/>
        <end position="626"/>
    </location>
</feature>
<dbReference type="InterPro" id="IPR037197">
    <property type="entry name" value="WWE_dom_sf"/>
</dbReference>
<dbReference type="InterPro" id="IPR004170">
    <property type="entry name" value="WWE_dom"/>
</dbReference>
<dbReference type="PROSITE" id="PS50918">
    <property type="entry name" value="WWE"/>
    <property type="match status" value="1"/>
</dbReference>
<feature type="domain" description="WWE" evidence="14">
    <location>
        <begin position="771"/>
        <end position="859"/>
    </location>
</feature>
<dbReference type="GeneID" id="115478063"/>
<dbReference type="InterPro" id="IPR051712">
    <property type="entry name" value="ARTD-AVP"/>
</dbReference>
<dbReference type="GO" id="GO:0005634">
    <property type="term" value="C:nucleus"/>
    <property type="evidence" value="ECO:0007669"/>
    <property type="project" value="UniProtKB-SubCell"/>
</dbReference>
<evidence type="ECO:0000256" key="11">
    <source>
        <dbReference type="PROSITE-ProRule" id="PRU00723"/>
    </source>
</evidence>
<dbReference type="PROSITE" id="PS50103">
    <property type="entry name" value="ZF_C3H1"/>
    <property type="match status" value="1"/>
</dbReference>
<dbReference type="SMART" id="SM00356">
    <property type="entry name" value="ZnF_C3H1"/>
    <property type="match status" value="3"/>
</dbReference>
<evidence type="ECO:0000313" key="16">
    <source>
        <dbReference type="Proteomes" id="UP000515156"/>
    </source>
</evidence>
<keyword evidence="16" id="KW-1185">Reference proteome</keyword>
<dbReference type="Pfam" id="PF25261">
    <property type="entry name" value="zf-CCCH_PARP12"/>
    <property type="match status" value="1"/>
</dbReference>
<evidence type="ECO:0000259" key="13">
    <source>
        <dbReference type="PROSITE" id="PS50103"/>
    </source>
</evidence>
<feature type="region of interest" description="Disordered" evidence="12">
    <location>
        <begin position="227"/>
        <end position="305"/>
    </location>
</feature>
<evidence type="ECO:0000313" key="17">
    <source>
        <dbReference type="RefSeq" id="XP_030071154.1"/>
    </source>
</evidence>
<evidence type="ECO:0000256" key="12">
    <source>
        <dbReference type="SAM" id="MobiDB-lite"/>
    </source>
</evidence>
<dbReference type="InterPro" id="IPR036388">
    <property type="entry name" value="WH-like_DNA-bd_sf"/>
</dbReference>
<dbReference type="OrthoDB" id="6133115at2759"/>
<keyword evidence="7 11" id="KW-0863">Zinc-finger</keyword>
<feature type="region of interest" description="Disordered" evidence="12">
    <location>
        <begin position="656"/>
        <end position="685"/>
    </location>
</feature>
<feature type="zinc finger region" description="C3H1-type" evidence="11">
    <location>
        <begin position="170"/>
        <end position="191"/>
    </location>
</feature>
<dbReference type="Pfam" id="PF02825">
    <property type="entry name" value="WWE"/>
    <property type="match status" value="1"/>
</dbReference>
<gene>
    <name evidence="17" type="primary">LOC115478063</name>
</gene>
<dbReference type="GO" id="GO:0008270">
    <property type="term" value="F:zinc ion binding"/>
    <property type="evidence" value="ECO:0007669"/>
    <property type="project" value="UniProtKB-KW"/>
</dbReference>
<evidence type="ECO:0000256" key="6">
    <source>
        <dbReference type="ARBA" id="ARBA00022737"/>
    </source>
</evidence>
<feature type="domain" description="C3H1-type" evidence="13">
    <location>
        <begin position="170"/>
        <end position="191"/>
    </location>
</feature>
<dbReference type="GO" id="GO:0061014">
    <property type="term" value="P:positive regulation of mRNA catabolic process"/>
    <property type="evidence" value="ECO:0007669"/>
    <property type="project" value="TreeGrafter"/>
</dbReference>
<keyword evidence="4" id="KW-0597">Phosphoprotein</keyword>
<evidence type="ECO:0000256" key="5">
    <source>
        <dbReference type="ARBA" id="ARBA00022723"/>
    </source>
</evidence>
<keyword evidence="9" id="KW-0539">Nucleus</keyword>